<name>G9AA54_SINF1</name>
<sequence>MMSIEFERIKAQVRAEEYRRPAADVDADGHKEANDRITRLIDTARMFADASRAGKVPL</sequence>
<dbReference type="PATRIC" id="fig|380.5.peg.150"/>
<evidence type="ECO:0000313" key="2">
    <source>
        <dbReference type="Proteomes" id="UP000007735"/>
    </source>
</evidence>
<gene>
    <name evidence="1" type="ordered locus">SFHH103_00141</name>
</gene>
<dbReference type="Proteomes" id="UP000007735">
    <property type="component" value="Chromosome"/>
</dbReference>
<dbReference type="STRING" id="1117943.SFHH103_00141"/>
<accession>G9AA54</accession>
<proteinExistence type="predicted"/>
<dbReference type="HOGENOM" id="CLU_2976164_0_0_5"/>
<dbReference type="AlphaFoldDB" id="G9AA54"/>
<evidence type="ECO:0000313" key="1">
    <source>
        <dbReference type="EMBL" id="CCE94645.1"/>
    </source>
</evidence>
<reference evidence="1 2" key="1">
    <citation type="journal article" date="2012" name="J. Bacteriol.">
        <title>Genome sequence of the soybean symbiont Sinorhizobium fredii HH103.</title>
        <authorList>
            <person name="Weidner S."/>
            <person name="Becker A."/>
            <person name="Bonilla I."/>
            <person name="Jaenicke S."/>
            <person name="Lloret J."/>
            <person name="Margaret I."/>
            <person name="Puhler A."/>
            <person name="Ruiz-Sainz J.E."/>
            <person name="Schneiker-Bekel S."/>
            <person name="Szczepanowski R."/>
            <person name="Vinardell J.M."/>
            <person name="Zehner S."/>
            <person name="Gottfert M."/>
        </authorList>
    </citation>
    <scope>NUCLEOTIDE SEQUENCE [LARGE SCALE GENOMIC DNA]</scope>
    <source>
        <strain evidence="1 2">HH103</strain>
    </source>
</reference>
<organism evidence="1 2">
    <name type="scientific">Sinorhizobium fredii (strain HH103)</name>
    <dbReference type="NCBI Taxonomy" id="1117943"/>
    <lineage>
        <taxon>Bacteria</taxon>
        <taxon>Pseudomonadati</taxon>
        <taxon>Pseudomonadota</taxon>
        <taxon>Alphaproteobacteria</taxon>
        <taxon>Hyphomicrobiales</taxon>
        <taxon>Rhizobiaceae</taxon>
        <taxon>Sinorhizobium/Ensifer group</taxon>
        <taxon>Sinorhizobium</taxon>
    </lineage>
</organism>
<dbReference type="EMBL" id="HE616890">
    <property type="protein sequence ID" value="CCE94645.1"/>
    <property type="molecule type" value="Genomic_DNA"/>
</dbReference>
<protein>
    <submittedName>
        <fullName evidence="1">Uncharacterized protein</fullName>
    </submittedName>
</protein>
<dbReference type="KEGG" id="sfh:SFHH103_00141"/>